<accession>A0ABS1HIS5</accession>
<dbReference type="Pfam" id="PF14088">
    <property type="entry name" value="DUF4268"/>
    <property type="match status" value="1"/>
</dbReference>
<evidence type="ECO:0000313" key="2">
    <source>
        <dbReference type="EMBL" id="MBK3517583.1"/>
    </source>
</evidence>
<name>A0ABS1HIS5_9BACT</name>
<organism evidence="2 3">
    <name type="scientific">Carboxylicivirga marina</name>
    <dbReference type="NCBI Taxonomy" id="2800988"/>
    <lineage>
        <taxon>Bacteria</taxon>
        <taxon>Pseudomonadati</taxon>
        <taxon>Bacteroidota</taxon>
        <taxon>Bacteroidia</taxon>
        <taxon>Marinilabiliales</taxon>
        <taxon>Marinilabiliaceae</taxon>
        <taxon>Carboxylicivirga</taxon>
    </lineage>
</organism>
<protein>
    <submittedName>
        <fullName evidence="2">DUF4268 domain-containing protein</fullName>
    </submittedName>
</protein>
<dbReference type="Proteomes" id="UP000605676">
    <property type="component" value="Unassembled WGS sequence"/>
</dbReference>
<dbReference type="RefSeq" id="WP_200464811.1">
    <property type="nucleotide sequence ID" value="NZ_JAENRR010000018.1"/>
</dbReference>
<reference evidence="2 3" key="1">
    <citation type="submission" date="2021-01" db="EMBL/GenBank/DDBJ databases">
        <title>Carboxyliciviraga sp.nov., isolated from coastal sediments.</title>
        <authorList>
            <person name="Lu D."/>
            <person name="Zhang T."/>
        </authorList>
    </citation>
    <scope>NUCLEOTIDE SEQUENCE [LARGE SCALE GENOMIC DNA]</scope>
    <source>
        <strain evidence="2 3">N1Y132</strain>
    </source>
</reference>
<comment type="caution">
    <text evidence="2">The sequence shown here is derived from an EMBL/GenBank/DDBJ whole genome shotgun (WGS) entry which is preliminary data.</text>
</comment>
<dbReference type="InterPro" id="IPR025364">
    <property type="entry name" value="DUF4268"/>
</dbReference>
<evidence type="ECO:0000313" key="3">
    <source>
        <dbReference type="Proteomes" id="UP000605676"/>
    </source>
</evidence>
<gene>
    <name evidence="2" type="ORF">JIV24_09575</name>
</gene>
<keyword evidence="3" id="KW-1185">Reference proteome</keyword>
<evidence type="ECO:0000259" key="1">
    <source>
        <dbReference type="Pfam" id="PF14088"/>
    </source>
</evidence>
<proteinExistence type="predicted"/>
<dbReference type="EMBL" id="JAENRR010000018">
    <property type="protein sequence ID" value="MBK3517583.1"/>
    <property type="molecule type" value="Genomic_DNA"/>
</dbReference>
<feature type="domain" description="DUF4268" evidence="1">
    <location>
        <begin position="10"/>
        <end position="145"/>
    </location>
</feature>
<sequence length="156" mass="18968">MFSKEEAKEIRQLFWHKLESRTRRLPGQKGKKIKWIFDETGIKGLDLRFDINRQRAIVALEINHRNENRRLQLYEKLEACKSIFETQYEGPLTWDYVYTKEEGRDVCRVYEALSPADMYQEEKWPEVMKFMIDRMIRMEKAFLEVKDFLLHDELGQ</sequence>